<dbReference type="RefSeq" id="WP_035136172.1">
    <property type="nucleotide sequence ID" value="NZ_JRLV01000030.1"/>
</dbReference>
<feature type="domain" description="HYR-like" evidence="2">
    <location>
        <begin position="257"/>
        <end position="316"/>
    </location>
</feature>
<protein>
    <submittedName>
        <fullName evidence="3">Uncharacterized protein</fullName>
    </submittedName>
</protein>
<organism evidence="3 4">
    <name type="scientific">Flavobacterium beibuense F44-8</name>
    <dbReference type="NCBI Taxonomy" id="1406840"/>
    <lineage>
        <taxon>Bacteria</taxon>
        <taxon>Pseudomonadati</taxon>
        <taxon>Bacteroidota</taxon>
        <taxon>Flavobacteriia</taxon>
        <taxon>Flavobacteriales</taxon>
        <taxon>Flavobacteriaceae</taxon>
        <taxon>Flavobacterium</taxon>
    </lineage>
</organism>
<reference evidence="3 4" key="1">
    <citation type="submission" date="2013-09" db="EMBL/GenBank/DDBJ databases">
        <authorList>
            <person name="Zeng Z."/>
            <person name="Chen C."/>
        </authorList>
    </citation>
    <scope>NUCLEOTIDE SEQUENCE [LARGE SCALE GENOMIC DNA]</scope>
    <source>
        <strain evidence="3 4">F44-8</strain>
    </source>
</reference>
<keyword evidence="4" id="KW-1185">Reference proteome</keyword>
<dbReference type="InterPro" id="IPR057078">
    <property type="entry name" value="HYR-4C"/>
</dbReference>
<dbReference type="EMBL" id="JRLV01000030">
    <property type="protein sequence ID" value="KGO78748.1"/>
    <property type="molecule type" value="Genomic_DNA"/>
</dbReference>
<dbReference type="Proteomes" id="UP000030129">
    <property type="component" value="Unassembled WGS sequence"/>
</dbReference>
<dbReference type="eggNOG" id="COG2304">
    <property type="taxonomic scope" value="Bacteria"/>
</dbReference>
<dbReference type="InterPro" id="IPR013783">
    <property type="entry name" value="Ig-like_fold"/>
</dbReference>
<feature type="domain" description="HYR-like" evidence="2">
    <location>
        <begin position="169"/>
        <end position="228"/>
    </location>
</feature>
<name>A0A0A2LHV6_9FLAO</name>
<feature type="domain" description="HYR-like" evidence="2">
    <location>
        <begin position="345"/>
        <end position="404"/>
    </location>
</feature>
<dbReference type="eggNOG" id="COG3210">
    <property type="taxonomic scope" value="Bacteria"/>
</dbReference>
<feature type="domain" description="HYR-like" evidence="2">
    <location>
        <begin position="433"/>
        <end position="492"/>
    </location>
</feature>
<dbReference type="Pfam" id="PF08191">
    <property type="entry name" value="LRR_adjacent"/>
    <property type="match status" value="1"/>
</dbReference>
<accession>A0A0A2LHV6</accession>
<dbReference type="Pfam" id="PF23237">
    <property type="entry name" value="HYR_4C"/>
    <property type="match status" value="6"/>
</dbReference>
<comment type="caution">
    <text evidence="3">The sequence shown here is derived from an EMBL/GenBank/DDBJ whole genome shotgun (WGS) entry which is preliminary data.</text>
</comment>
<feature type="domain" description="Internalin Ig-like inter-repeat region" evidence="1">
    <location>
        <begin position="906"/>
        <end position="944"/>
    </location>
</feature>
<feature type="domain" description="HYR-like" evidence="2">
    <location>
        <begin position="946"/>
        <end position="1014"/>
    </location>
</feature>
<dbReference type="InterPro" id="IPR012569">
    <property type="entry name" value="Inl_IR"/>
</dbReference>
<dbReference type="Gene3D" id="2.60.40.10">
    <property type="entry name" value="Immunoglobulins"/>
    <property type="match status" value="3"/>
</dbReference>
<feature type="non-terminal residue" evidence="3">
    <location>
        <position position="1"/>
    </location>
</feature>
<evidence type="ECO:0000313" key="4">
    <source>
        <dbReference type="Proteomes" id="UP000030129"/>
    </source>
</evidence>
<evidence type="ECO:0000259" key="1">
    <source>
        <dbReference type="Pfam" id="PF08191"/>
    </source>
</evidence>
<evidence type="ECO:0000313" key="3">
    <source>
        <dbReference type="EMBL" id="KGO78748.1"/>
    </source>
</evidence>
<sequence length="1299" mass="138897">ATDNCDGEISYTKTEGSFVSSGCANAGTYTNTWVATDLCGNVSEIFTQIITIEDTTAPLWSTASSELDITLECSDIDGLTAAQAQQPVATDNCDGEISYTKTEGSFVSFGCTNAGTYTNTWVATDLCGNVSEVFTQIITIEDTTAPIWSTIDTELNITLECSDLDGLAAAQAQQPVATDNCDGEIAYTKTEGSFVSSGCANAGTFTNTWVATDLCGNVSEVFTQVITIEDTTAPIWSTASSELDITLECSDLDGLAAAQAQQPVATDNCDGEISYTKTEGSFVSSGCANSGTYINTWVATDLCGNVTKVFTQIITIEDTTAPMWSTASSELDITLECSDLDGLAAAQAQQPVATDNCDGEISYTKTEGSFVSSGCANSGTYTNTWVATDLCGNVSEVFTQVITIEDTTAPVWSTASSELDITLECSDLDGLAAAQAQQPVATDNCDGEISYTKTEGSFVSSGCANSGTYTNTWVATDLCGNVSEVFTQIITIEDTTAPLWSTASSELDIILECSDLEGLELAQQMEPVATDNCDNEIVYTKTEGEFVPNECPSSGSYTNTWVANDECGNVSEVFIQIITIQDTTKPLWITPDQALDVTIECNDAEGLAAAQALEPLANDNCDGELVMTKTEGEFVSTGCGNAGTYTNMWTVTDVCGNFSKLFTQIIVIEDTSAPVWSTLSQELDITIECSDLDGLAAAQAQQPVATDNCDSEELVYTKTEGEFVSSGCGNAGTYTNTWVVTDLCGNASETITQVITIEDTTAPVWNTEFQSLNVTLECSDLDGLTAAQAMQPMATDNCDGEVTYTETEGEFVASGCGNAGTYTNTWIATDICGNVSEIFTQIITIEDTTPPSWTTGSQEFDLTLECSDLDGLAAAQAMQPIATDNCDGEISYTKTEGEFVSSGCENAGTYTNTWTATDECGNVSAIFTQMITIEDTTPPVFVGNLPQDMTVSCDDVPEPETITASDNCNPDAVTISFEEIRTDTECDTDYVLSRIWTVTDCAGNSIDYTQIITVMDTTPPTGTPPADITDLEDISDIPAPNPGDVTDVTDNCSEFVNITIDDTDNGDTGCVGSPYIITRTYTLSDCAGNVTTLVQTITVLQDDSSILRFAGTACNEETAPVSLFDFIPQNIPQDGTWIPTNSDIQIDSNGFINAYGLAIGEYTFDYIYRDETCPSLRLNLTVEDNCKIIECEPILVHNAFSPNGDSINETFVIDNIDNTECYPDNSVEIYNRWGILVFETRNYNNTSNAFDGISRGRTTVNKSVGLPTGTYFYILNYTSFDGKGVMQTNSKSGYLFLSR</sequence>
<dbReference type="STRING" id="1406840.Q763_17025"/>
<proteinExistence type="predicted"/>
<gene>
    <name evidence="3" type="ORF">Q763_17025</name>
</gene>
<evidence type="ECO:0000259" key="2">
    <source>
        <dbReference type="Pfam" id="PF23237"/>
    </source>
</evidence>
<feature type="domain" description="HYR-like" evidence="2">
    <location>
        <begin position="1024"/>
        <end position="1099"/>
    </location>
</feature>
<dbReference type="Pfam" id="PF13585">
    <property type="entry name" value="CHU_C"/>
    <property type="match status" value="1"/>
</dbReference>